<name>A0A7Y2JWH4_9BURK</name>
<dbReference type="SUPFAM" id="SSF53474">
    <property type="entry name" value="alpha/beta-Hydrolases"/>
    <property type="match status" value="1"/>
</dbReference>
<organism evidence="2 3">
    <name type="scientific">Telluria aromaticivorans</name>
    <dbReference type="NCBI Taxonomy" id="2725995"/>
    <lineage>
        <taxon>Bacteria</taxon>
        <taxon>Pseudomonadati</taxon>
        <taxon>Pseudomonadota</taxon>
        <taxon>Betaproteobacteria</taxon>
        <taxon>Burkholderiales</taxon>
        <taxon>Oxalobacteraceae</taxon>
        <taxon>Telluria group</taxon>
        <taxon>Telluria</taxon>
    </lineage>
</organism>
<sequence>MPHADSSRIGVAGYSWGGLSNLLAAARDSRIKALVNLDGSVRYYPELVASAKYVTPESMTTPMLYVAARPTPIEDLAKRGKPAASVLNDMKYADLYKLTMYPMQHFAFSSTYLRFASDTRFDQYSRAEVNRAYGWTAAYAKRFLDAYLKKDSEARAFLDAAPAKQGIAAHAATMEVRLAAKLASRERFAAQLARQGFRNAHTAYLAMYGQDKTVRLAEAELNAWGYALRRSGDNGPAVAILRLATELYPLSANAFDSLAEACERSGDQAAAILHYRRALSLDPGSENARKRLEALETSTASGKAS</sequence>
<evidence type="ECO:0000313" key="3">
    <source>
        <dbReference type="Proteomes" id="UP000533905"/>
    </source>
</evidence>
<accession>A0A7Y2JWH4</accession>
<dbReference type="PROSITE" id="PS50005">
    <property type="entry name" value="TPR"/>
    <property type="match status" value="1"/>
</dbReference>
<dbReference type="SUPFAM" id="SSF48452">
    <property type="entry name" value="TPR-like"/>
    <property type="match status" value="1"/>
</dbReference>
<comment type="caution">
    <text evidence="2">The sequence shown here is derived from an EMBL/GenBank/DDBJ whole genome shotgun (WGS) entry which is preliminary data.</text>
</comment>
<dbReference type="InterPro" id="IPR019734">
    <property type="entry name" value="TPR_rpt"/>
</dbReference>
<dbReference type="InterPro" id="IPR029058">
    <property type="entry name" value="AB_hydrolase_fold"/>
</dbReference>
<dbReference type="EMBL" id="JABAIV010000001">
    <property type="protein sequence ID" value="NNG22221.1"/>
    <property type="molecule type" value="Genomic_DNA"/>
</dbReference>
<evidence type="ECO:0000313" key="2">
    <source>
        <dbReference type="EMBL" id="NNG22221.1"/>
    </source>
</evidence>
<evidence type="ECO:0000256" key="1">
    <source>
        <dbReference type="PROSITE-ProRule" id="PRU00339"/>
    </source>
</evidence>
<protein>
    <submittedName>
        <fullName evidence="2">Tetratricopeptide repeat protein</fullName>
    </submittedName>
</protein>
<dbReference type="Proteomes" id="UP000533905">
    <property type="component" value="Unassembled WGS sequence"/>
</dbReference>
<keyword evidence="1" id="KW-0802">TPR repeat</keyword>
<feature type="repeat" description="TPR" evidence="1">
    <location>
        <begin position="252"/>
        <end position="285"/>
    </location>
</feature>
<reference evidence="2 3" key="1">
    <citation type="submission" date="2020-04" db="EMBL/GenBank/DDBJ databases">
        <title>Massilia sp. nov., a cold adapted bacteria isolated from Arctic soil.</title>
        <authorList>
            <person name="Son J."/>
            <person name="Ka J.-O."/>
        </authorList>
    </citation>
    <scope>NUCLEOTIDE SEQUENCE [LARGE SCALE GENOMIC DNA]</scope>
    <source>
        <strain evidence="2 3">ML15P13</strain>
    </source>
</reference>
<dbReference type="InterPro" id="IPR011990">
    <property type="entry name" value="TPR-like_helical_dom_sf"/>
</dbReference>
<dbReference type="Pfam" id="PF13428">
    <property type="entry name" value="TPR_14"/>
    <property type="match status" value="1"/>
</dbReference>
<proteinExistence type="predicted"/>
<keyword evidence="3" id="KW-1185">Reference proteome</keyword>
<dbReference type="Gene3D" id="3.40.50.1820">
    <property type="entry name" value="alpha/beta hydrolase"/>
    <property type="match status" value="1"/>
</dbReference>
<dbReference type="RefSeq" id="WP_171081389.1">
    <property type="nucleotide sequence ID" value="NZ_JABAIV010000001.1"/>
</dbReference>
<dbReference type="AlphaFoldDB" id="A0A7Y2JWH4"/>
<dbReference type="Gene3D" id="1.25.40.10">
    <property type="entry name" value="Tetratricopeptide repeat domain"/>
    <property type="match status" value="1"/>
</dbReference>
<gene>
    <name evidence="2" type="ORF">HGB41_04305</name>
</gene>